<protein>
    <submittedName>
        <fullName evidence="1">Uncharacterized protein</fullName>
    </submittedName>
</protein>
<dbReference type="EMBL" id="BNJG01000003">
    <property type="protein sequence ID" value="GHO58890.1"/>
    <property type="molecule type" value="Genomic_DNA"/>
</dbReference>
<sequence length="91" mass="10388">MEQADKRHGNQDIVVERVQTGMRMEKRMVKVLKGLAEYLDMSLGDLMEGIVLHAFAGEAPFGPQTQEQIQRLKEVYGMDYGVDASHHLREE</sequence>
<evidence type="ECO:0000313" key="1">
    <source>
        <dbReference type="EMBL" id="GHO58890.1"/>
    </source>
</evidence>
<keyword evidence="2" id="KW-1185">Reference proteome</keyword>
<name>A0ABQ3V1X2_9CHLR</name>
<reference evidence="1 2" key="1">
    <citation type="journal article" date="2021" name="Int. J. Syst. Evol. Microbiol.">
        <title>Reticulibacter mediterranei gen. nov., sp. nov., within the new family Reticulibacteraceae fam. nov., and Ktedonospora formicarum gen. nov., sp. nov., Ktedonobacter robiniae sp. nov., Dictyobacter formicarum sp. nov. and Dictyobacter arantiisoli sp. nov., belonging to the class Ktedonobacteria.</title>
        <authorList>
            <person name="Yabe S."/>
            <person name="Zheng Y."/>
            <person name="Wang C.M."/>
            <person name="Sakai Y."/>
            <person name="Abe K."/>
            <person name="Yokota A."/>
            <person name="Donadio S."/>
            <person name="Cavaletti L."/>
            <person name="Monciardini P."/>
        </authorList>
    </citation>
    <scope>NUCLEOTIDE SEQUENCE [LARGE SCALE GENOMIC DNA]</scope>
    <source>
        <strain evidence="1 2">SOSP1-30</strain>
    </source>
</reference>
<dbReference type="Proteomes" id="UP000654345">
    <property type="component" value="Unassembled WGS sequence"/>
</dbReference>
<evidence type="ECO:0000313" key="2">
    <source>
        <dbReference type="Proteomes" id="UP000654345"/>
    </source>
</evidence>
<organism evidence="1 2">
    <name type="scientific">Ktedonobacter robiniae</name>
    <dbReference type="NCBI Taxonomy" id="2778365"/>
    <lineage>
        <taxon>Bacteria</taxon>
        <taxon>Bacillati</taxon>
        <taxon>Chloroflexota</taxon>
        <taxon>Ktedonobacteria</taxon>
        <taxon>Ktedonobacterales</taxon>
        <taxon>Ktedonobacteraceae</taxon>
        <taxon>Ktedonobacter</taxon>
    </lineage>
</organism>
<accession>A0ABQ3V1X2</accession>
<dbReference type="RefSeq" id="WP_201375130.1">
    <property type="nucleotide sequence ID" value="NZ_BNJG01000003.1"/>
</dbReference>
<gene>
    <name evidence="1" type="ORF">KSB_73650</name>
</gene>
<comment type="caution">
    <text evidence="1">The sequence shown here is derived from an EMBL/GenBank/DDBJ whole genome shotgun (WGS) entry which is preliminary data.</text>
</comment>
<proteinExistence type="predicted"/>